<reference evidence="1 2" key="1">
    <citation type="submission" date="2019-07" db="EMBL/GenBank/DDBJ databases">
        <title>R&amp;d 2014.</title>
        <authorList>
            <person name="Klenk H.-P."/>
        </authorList>
    </citation>
    <scope>NUCLEOTIDE SEQUENCE [LARGE SCALE GENOMIC DNA]</scope>
    <source>
        <strain evidence="1 2">DSM 45764</strain>
    </source>
</reference>
<keyword evidence="1" id="KW-0966">Cell projection</keyword>
<keyword evidence="2" id="KW-1185">Reference proteome</keyword>
<evidence type="ECO:0000313" key="2">
    <source>
        <dbReference type="Proteomes" id="UP000321490"/>
    </source>
</evidence>
<comment type="caution">
    <text evidence="1">The sequence shown here is derived from an EMBL/GenBank/DDBJ whole genome shotgun (WGS) entry which is preliminary data.</text>
</comment>
<dbReference type="EMBL" id="VLKF01000001">
    <property type="protein sequence ID" value="TWH71602.1"/>
    <property type="molecule type" value="Genomic_DNA"/>
</dbReference>
<name>A0A562IL53_9ACTN</name>
<proteinExistence type="predicted"/>
<dbReference type="InterPro" id="IPR053716">
    <property type="entry name" value="Flag_assembly_chemotaxis_eff"/>
</dbReference>
<dbReference type="Gene3D" id="1.10.287.1700">
    <property type="match status" value="1"/>
</dbReference>
<dbReference type="Proteomes" id="UP000321490">
    <property type="component" value="Unassembled WGS sequence"/>
</dbReference>
<evidence type="ECO:0000313" key="1">
    <source>
        <dbReference type="EMBL" id="TWH71602.1"/>
    </source>
</evidence>
<dbReference type="RefSeq" id="WP_153361085.1">
    <property type="nucleotide sequence ID" value="NZ_JABGDC010000002.1"/>
</dbReference>
<keyword evidence="1" id="KW-0969">Cilium</keyword>
<sequence>MKQPAFRLEPVLRLRRTEERAAALAAAAAAREAADAARRAEEDALALQARRPPSAVSGASFVAAMVASSAAAADVSAARALAVAHAEQAELVRARWTAAAQRTKGLEKLRERHLEAARTAAEAAAERAVDDLVTGRYTTEHHMTGTTEEETWRD</sequence>
<organism evidence="1 2">
    <name type="scientific">Modestobacter roseus</name>
    <dbReference type="NCBI Taxonomy" id="1181884"/>
    <lineage>
        <taxon>Bacteria</taxon>
        <taxon>Bacillati</taxon>
        <taxon>Actinomycetota</taxon>
        <taxon>Actinomycetes</taxon>
        <taxon>Geodermatophilales</taxon>
        <taxon>Geodermatophilaceae</taxon>
        <taxon>Modestobacter</taxon>
    </lineage>
</organism>
<dbReference type="AlphaFoldDB" id="A0A562IL53"/>
<accession>A0A562IL53</accession>
<gene>
    <name evidence="1" type="ORF">JD78_00100</name>
</gene>
<protein>
    <submittedName>
        <fullName evidence="1">Flagellar export protein FliJ</fullName>
    </submittedName>
</protein>
<keyword evidence="1" id="KW-0282">Flagellum</keyword>